<feature type="signal peptide" evidence="1">
    <location>
        <begin position="1"/>
        <end position="25"/>
    </location>
</feature>
<accession>A0ABW4L4R7</accession>
<protein>
    <recommendedName>
        <fullName evidence="4">Glycosyl transferase family 4</fullName>
    </recommendedName>
</protein>
<evidence type="ECO:0000313" key="3">
    <source>
        <dbReference type="Proteomes" id="UP001597277"/>
    </source>
</evidence>
<keyword evidence="1" id="KW-0732">Signal</keyword>
<evidence type="ECO:0008006" key="4">
    <source>
        <dbReference type="Google" id="ProtNLM"/>
    </source>
</evidence>
<comment type="caution">
    <text evidence="2">The sequence shown here is derived from an EMBL/GenBank/DDBJ whole genome shotgun (WGS) entry which is preliminary data.</text>
</comment>
<dbReference type="Proteomes" id="UP001597277">
    <property type="component" value="Unassembled WGS sequence"/>
</dbReference>
<dbReference type="EMBL" id="JBHUEE010000004">
    <property type="protein sequence ID" value="MFD1718172.1"/>
    <property type="molecule type" value="Genomic_DNA"/>
</dbReference>
<reference evidence="3" key="1">
    <citation type="journal article" date="2019" name="Int. J. Syst. Evol. Microbiol.">
        <title>The Global Catalogue of Microorganisms (GCM) 10K type strain sequencing project: providing services to taxonomists for standard genome sequencing and annotation.</title>
        <authorList>
            <consortium name="The Broad Institute Genomics Platform"/>
            <consortium name="The Broad Institute Genome Sequencing Center for Infectious Disease"/>
            <person name="Wu L."/>
            <person name="Ma J."/>
        </authorList>
    </citation>
    <scope>NUCLEOTIDE SEQUENCE [LARGE SCALE GENOMIC DNA]</scope>
    <source>
        <strain evidence="3">JCM 17130</strain>
    </source>
</reference>
<name>A0ABW4L4R7_9MICO</name>
<feature type="chain" id="PRO_5046126089" description="Glycosyl transferase family 4" evidence="1">
    <location>
        <begin position="26"/>
        <end position="290"/>
    </location>
</feature>
<proteinExistence type="predicted"/>
<gene>
    <name evidence="2" type="ORF">ACFSE6_10015</name>
</gene>
<keyword evidence="3" id="KW-1185">Reference proteome</keyword>
<evidence type="ECO:0000256" key="1">
    <source>
        <dbReference type="SAM" id="SignalP"/>
    </source>
</evidence>
<sequence length="290" mass="28263">MSRRSQRLTAALLPAVLGGAATAVAAAVLERRPPGGHARFERTNFAGRTVSLLGGPAAAAGAVAGGLAAPLVTPAARRVALGAAIATGAAGVSGAVDDLGEAGRERKGLRGHLGALARGQVTTGALKIAGIGAGALAAAALASSSTDARRLGRVADTLLGGALIAATANLHNLFDLRPGRSLKVACLIGGPLAVASPGTPHGALAAGATGVAVAALPDDLREVTMLGDTGANAVGALVGTALAAHPSRAVRGLALTAAATLTVVSERISFSEVIASTDVLRRLDELGRRV</sequence>
<evidence type="ECO:0000313" key="2">
    <source>
        <dbReference type="EMBL" id="MFD1718172.1"/>
    </source>
</evidence>
<organism evidence="2 3">
    <name type="scientific">Georgenia deserti</name>
    <dbReference type="NCBI Taxonomy" id="2093781"/>
    <lineage>
        <taxon>Bacteria</taxon>
        <taxon>Bacillati</taxon>
        <taxon>Actinomycetota</taxon>
        <taxon>Actinomycetes</taxon>
        <taxon>Micrococcales</taxon>
        <taxon>Bogoriellaceae</taxon>
        <taxon>Georgenia</taxon>
    </lineage>
</organism>
<dbReference type="RefSeq" id="WP_388005914.1">
    <property type="nucleotide sequence ID" value="NZ_JBHUEE010000004.1"/>
</dbReference>